<protein>
    <recommendedName>
        <fullName evidence="6 12">Threonine synthase</fullName>
        <ecNumber evidence="5 12">4.2.3.1</ecNumber>
    </recommendedName>
</protein>
<evidence type="ECO:0000256" key="13">
    <source>
        <dbReference type="PIRSR" id="PIRSR038945-1"/>
    </source>
</evidence>
<evidence type="ECO:0000256" key="2">
    <source>
        <dbReference type="ARBA" id="ARBA00003648"/>
    </source>
</evidence>
<comment type="similarity">
    <text evidence="4">Belongs to the threonine synthase family.</text>
</comment>
<accession>A0A2T2XAF9</accession>
<feature type="modified residue" description="N6-(pyridoxal phosphate)lysine" evidence="14">
    <location>
        <position position="55"/>
    </location>
</feature>
<evidence type="ECO:0000259" key="15">
    <source>
        <dbReference type="Pfam" id="PF00291"/>
    </source>
</evidence>
<sequence length="341" mass="36458">MHIGLINRYRQWLGLPDLEPVTLGEGNTPMVHWATWNSCRIWLKLEGCNPTGSFKDRGMTVAVSQARHAGAKAVICASTGNTAASAAAYAGRAGLKAFVVIPSGQVALAKMIQASAYGATILAIEGNFDQALQAVRTVAEQESWIALVNSVNPWRLRGQETGAYEILDDLGTMPSALVLPVGNAGNISAYFHGFRRRNEGVPQMFGIQAQGSDPLVQGRDLDNVTTIASAIRIGRPASAHLAKEAVRESHGQFHSVPDSAILHAQEELAHGGIFVEPASAAAYAGLKVLYRRNLLPTGDVVAILTGNGLKDSQTPTMWAHVEPQLVKSQHLIESIGQFMNP</sequence>
<evidence type="ECO:0000256" key="3">
    <source>
        <dbReference type="ARBA" id="ARBA00004979"/>
    </source>
</evidence>
<dbReference type="GO" id="GO:0004795">
    <property type="term" value="F:threonine synthase activity"/>
    <property type="evidence" value="ECO:0007669"/>
    <property type="project" value="UniProtKB-UniRule"/>
</dbReference>
<dbReference type="GO" id="GO:0030170">
    <property type="term" value="F:pyridoxal phosphate binding"/>
    <property type="evidence" value="ECO:0007669"/>
    <property type="project" value="InterPro"/>
</dbReference>
<comment type="function">
    <text evidence="2">Catalyzes the gamma-elimination of phosphate from L-phosphohomoserine and the beta-addition of water to produce L-threonine.</text>
</comment>
<gene>
    <name evidence="16" type="primary">thrC</name>
    <name evidence="16" type="ORF">C7B43_01710</name>
</gene>
<dbReference type="InterPro" id="IPR050147">
    <property type="entry name" value="Ser/Thr_Dehydratase"/>
</dbReference>
<name>A0A2T2XAF9_9FIRM</name>
<keyword evidence="7" id="KW-0028">Amino-acid biosynthesis</keyword>
<comment type="pathway">
    <text evidence="3">Amino-acid biosynthesis; L-threonine biosynthesis; L-threonine from L-aspartate: step 5/5.</text>
</comment>
<dbReference type="GO" id="GO:0003941">
    <property type="term" value="F:L-serine ammonia-lyase activity"/>
    <property type="evidence" value="ECO:0007669"/>
    <property type="project" value="TreeGrafter"/>
</dbReference>
<proteinExistence type="inferred from homology"/>
<dbReference type="PIRSF" id="PIRSF038945">
    <property type="entry name" value="Thr_synthase"/>
    <property type="match status" value="1"/>
</dbReference>
<dbReference type="Gene3D" id="3.40.50.1100">
    <property type="match status" value="2"/>
</dbReference>
<dbReference type="Pfam" id="PF00291">
    <property type="entry name" value="PALP"/>
    <property type="match status" value="1"/>
</dbReference>
<evidence type="ECO:0000313" key="16">
    <source>
        <dbReference type="EMBL" id="PSR31437.1"/>
    </source>
</evidence>
<dbReference type="SUPFAM" id="SSF53686">
    <property type="entry name" value="Tryptophan synthase beta subunit-like PLP-dependent enzymes"/>
    <property type="match status" value="1"/>
</dbReference>
<dbReference type="Proteomes" id="UP000242699">
    <property type="component" value="Unassembled WGS sequence"/>
</dbReference>
<evidence type="ECO:0000256" key="12">
    <source>
        <dbReference type="NCBIfam" id="TIGR00260"/>
    </source>
</evidence>
<dbReference type="GO" id="GO:0006565">
    <property type="term" value="P:L-serine catabolic process"/>
    <property type="evidence" value="ECO:0007669"/>
    <property type="project" value="TreeGrafter"/>
</dbReference>
<feature type="binding site" evidence="13">
    <location>
        <begin position="182"/>
        <end position="186"/>
    </location>
    <ligand>
        <name>pyridoxal 5'-phosphate</name>
        <dbReference type="ChEBI" id="CHEBI:597326"/>
    </ligand>
</feature>
<evidence type="ECO:0000256" key="8">
    <source>
        <dbReference type="ARBA" id="ARBA00022697"/>
    </source>
</evidence>
<evidence type="ECO:0000256" key="10">
    <source>
        <dbReference type="ARBA" id="ARBA00023239"/>
    </source>
</evidence>
<dbReference type="GO" id="GO:0004794">
    <property type="term" value="F:threonine deaminase activity"/>
    <property type="evidence" value="ECO:0007669"/>
    <property type="project" value="TreeGrafter"/>
</dbReference>
<dbReference type="InterPro" id="IPR026260">
    <property type="entry name" value="Thr_Synthase_bac/arc"/>
</dbReference>
<comment type="cofactor">
    <cofactor evidence="1 13">
        <name>pyridoxal 5'-phosphate</name>
        <dbReference type="ChEBI" id="CHEBI:597326"/>
    </cofactor>
</comment>
<comment type="catalytic activity">
    <reaction evidence="11">
        <text>O-phospho-L-homoserine + H2O = L-threonine + phosphate</text>
        <dbReference type="Rhea" id="RHEA:10840"/>
        <dbReference type="ChEBI" id="CHEBI:15377"/>
        <dbReference type="ChEBI" id="CHEBI:43474"/>
        <dbReference type="ChEBI" id="CHEBI:57590"/>
        <dbReference type="ChEBI" id="CHEBI:57926"/>
        <dbReference type="EC" id="4.2.3.1"/>
    </reaction>
</comment>
<feature type="binding site" evidence="13">
    <location>
        <position position="305"/>
    </location>
    <ligand>
        <name>pyridoxal 5'-phosphate</name>
        <dbReference type="ChEBI" id="CHEBI:597326"/>
    </ligand>
</feature>
<dbReference type="GO" id="GO:0006567">
    <property type="term" value="P:L-threonine catabolic process"/>
    <property type="evidence" value="ECO:0007669"/>
    <property type="project" value="TreeGrafter"/>
</dbReference>
<dbReference type="InterPro" id="IPR001926">
    <property type="entry name" value="TrpB-like_PALP"/>
</dbReference>
<dbReference type="EMBL" id="PXYT01000002">
    <property type="protein sequence ID" value="PSR31437.1"/>
    <property type="molecule type" value="Genomic_DNA"/>
</dbReference>
<dbReference type="PANTHER" id="PTHR48078:SF6">
    <property type="entry name" value="L-THREONINE DEHYDRATASE CATABOLIC TDCB"/>
    <property type="match status" value="1"/>
</dbReference>
<dbReference type="PROSITE" id="PS00165">
    <property type="entry name" value="DEHYDRATASE_SER_THR"/>
    <property type="match status" value="1"/>
</dbReference>
<organism evidence="16 17">
    <name type="scientific">Sulfobacillus benefaciens</name>
    <dbReference type="NCBI Taxonomy" id="453960"/>
    <lineage>
        <taxon>Bacteria</taxon>
        <taxon>Bacillati</taxon>
        <taxon>Bacillota</taxon>
        <taxon>Clostridia</taxon>
        <taxon>Eubacteriales</taxon>
        <taxon>Clostridiales Family XVII. Incertae Sedis</taxon>
        <taxon>Sulfobacillus</taxon>
    </lineage>
</organism>
<evidence type="ECO:0000256" key="7">
    <source>
        <dbReference type="ARBA" id="ARBA00022605"/>
    </source>
</evidence>
<dbReference type="AlphaFoldDB" id="A0A2T2XAF9"/>
<keyword evidence="8" id="KW-0791">Threonine biosynthesis</keyword>
<dbReference type="EC" id="4.2.3.1" evidence="5 12"/>
<dbReference type="PANTHER" id="PTHR48078">
    <property type="entry name" value="THREONINE DEHYDRATASE, MITOCHONDRIAL-RELATED"/>
    <property type="match status" value="1"/>
</dbReference>
<feature type="domain" description="Tryptophan synthase beta chain-like PALP" evidence="15">
    <location>
        <begin position="21"/>
        <end position="306"/>
    </location>
</feature>
<keyword evidence="10" id="KW-0456">Lyase</keyword>
<dbReference type="FunFam" id="3.40.50.1100:FF:000013">
    <property type="entry name" value="Threonine synthase"/>
    <property type="match status" value="1"/>
</dbReference>
<keyword evidence="9 13" id="KW-0663">Pyridoxal phosphate</keyword>
<evidence type="ECO:0000256" key="1">
    <source>
        <dbReference type="ARBA" id="ARBA00001933"/>
    </source>
</evidence>
<evidence type="ECO:0000256" key="14">
    <source>
        <dbReference type="PIRSR" id="PIRSR038945-2"/>
    </source>
</evidence>
<evidence type="ECO:0000256" key="9">
    <source>
        <dbReference type="ARBA" id="ARBA00022898"/>
    </source>
</evidence>
<evidence type="ECO:0000256" key="4">
    <source>
        <dbReference type="ARBA" id="ARBA00005517"/>
    </source>
</evidence>
<evidence type="ECO:0000256" key="11">
    <source>
        <dbReference type="ARBA" id="ARBA00049144"/>
    </source>
</evidence>
<dbReference type="UniPathway" id="UPA00050">
    <property type="reaction ID" value="UER00065"/>
</dbReference>
<evidence type="ECO:0000256" key="5">
    <source>
        <dbReference type="ARBA" id="ARBA00013028"/>
    </source>
</evidence>
<dbReference type="NCBIfam" id="TIGR00260">
    <property type="entry name" value="thrC"/>
    <property type="match status" value="1"/>
</dbReference>
<dbReference type="GO" id="GO:0009088">
    <property type="term" value="P:threonine biosynthetic process"/>
    <property type="evidence" value="ECO:0007669"/>
    <property type="project" value="UniProtKB-UniRule"/>
</dbReference>
<dbReference type="GO" id="GO:0009097">
    <property type="term" value="P:isoleucine biosynthetic process"/>
    <property type="evidence" value="ECO:0007669"/>
    <property type="project" value="TreeGrafter"/>
</dbReference>
<dbReference type="CDD" id="cd01563">
    <property type="entry name" value="Thr-synth_1"/>
    <property type="match status" value="1"/>
</dbReference>
<dbReference type="InterPro" id="IPR000634">
    <property type="entry name" value="Ser/Thr_deHydtase_PyrdxlP-BS"/>
</dbReference>
<dbReference type="InterPro" id="IPR004450">
    <property type="entry name" value="Thr_synthase-like"/>
</dbReference>
<evidence type="ECO:0000256" key="6">
    <source>
        <dbReference type="ARBA" id="ARBA00018679"/>
    </source>
</evidence>
<feature type="binding site" evidence="13">
    <location>
        <position position="81"/>
    </location>
    <ligand>
        <name>pyridoxal 5'-phosphate</name>
        <dbReference type="ChEBI" id="CHEBI:597326"/>
    </ligand>
</feature>
<dbReference type="InterPro" id="IPR036052">
    <property type="entry name" value="TrpB-like_PALP_sf"/>
</dbReference>
<reference evidence="16 17" key="1">
    <citation type="journal article" date="2014" name="BMC Genomics">
        <title>Comparison of environmental and isolate Sulfobacillus genomes reveals diverse carbon, sulfur, nitrogen, and hydrogen metabolisms.</title>
        <authorList>
            <person name="Justice N.B."/>
            <person name="Norman A."/>
            <person name="Brown C.T."/>
            <person name="Singh A."/>
            <person name="Thomas B.C."/>
            <person name="Banfield J.F."/>
        </authorList>
    </citation>
    <scope>NUCLEOTIDE SEQUENCE [LARGE SCALE GENOMIC DNA]</scope>
    <source>
        <strain evidence="16">AMDSBA1</strain>
    </source>
</reference>
<evidence type="ECO:0000313" key="17">
    <source>
        <dbReference type="Proteomes" id="UP000242699"/>
    </source>
</evidence>
<comment type="caution">
    <text evidence="16">The sequence shown here is derived from an EMBL/GenBank/DDBJ whole genome shotgun (WGS) entry which is preliminary data.</text>
</comment>